<dbReference type="EMBL" id="JACVVK020000051">
    <property type="protein sequence ID" value="KAK7498411.1"/>
    <property type="molecule type" value="Genomic_DNA"/>
</dbReference>
<gene>
    <name evidence="6" type="ORF">BaRGS_00010365</name>
</gene>
<dbReference type="SUPFAM" id="SSF57277">
    <property type="entry name" value="Granulin repeat"/>
    <property type="match status" value="3"/>
</dbReference>
<name>A0ABD0LGP6_9CAEN</name>
<evidence type="ECO:0000256" key="4">
    <source>
        <dbReference type="ARBA" id="ARBA00023157"/>
    </source>
</evidence>
<accession>A0ABD0LGP6</accession>
<dbReference type="AlphaFoldDB" id="A0ABD0LGP6"/>
<dbReference type="SMART" id="SM00277">
    <property type="entry name" value="GRAN"/>
    <property type="match status" value="3"/>
</dbReference>
<comment type="caution">
    <text evidence="6">The sequence shown here is derived from an EMBL/GenBank/DDBJ whole genome shotgun (WGS) entry which is preliminary data.</text>
</comment>
<organism evidence="6 7">
    <name type="scientific">Batillaria attramentaria</name>
    <dbReference type="NCBI Taxonomy" id="370345"/>
    <lineage>
        <taxon>Eukaryota</taxon>
        <taxon>Metazoa</taxon>
        <taxon>Spiralia</taxon>
        <taxon>Lophotrochozoa</taxon>
        <taxon>Mollusca</taxon>
        <taxon>Gastropoda</taxon>
        <taxon>Caenogastropoda</taxon>
        <taxon>Sorbeoconcha</taxon>
        <taxon>Cerithioidea</taxon>
        <taxon>Batillariidae</taxon>
        <taxon>Batillaria</taxon>
    </lineage>
</organism>
<dbReference type="FunFam" id="2.10.25.160:FF:000001">
    <property type="entry name" value="Granulin precursor"/>
    <property type="match status" value="1"/>
</dbReference>
<dbReference type="Pfam" id="PF00396">
    <property type="entry name" value="Granulin"/>
    <property type="match status" value="3"/>
</dbReference>
<evidence type="ECO:0000313" key="6">
    <source>
        <dbReference type="EMBL" id="KAK7498411.1"/>
    </source>
</evidence>
<evidence type="ECO:0000313" key="7">
    <source>
        <dbReference type="Proteomes" id="UP001519460"/>
    </source>
</evidence>
<dbReference type="InterPro" id="IPR000118">
    <property type="entry name" value="Granulin"/>
</dbReference>
<dbReference type="GO" id="GO:0005576">
    <property type="term" value="C:extracellular region"/>
    <property type="evidence" value="ECO:0007669"/>
    <property type="project" value="UniProtKB-SubCell"/>
</dbReference>
<feature type="domain" description="Granulins" evidence="5">
    <location>
        <begin position="156"/>
        <end position="169"/>
    </location>
</feature>
<dbReference type="Proteomes" id="UP001519460">
    <property type="component" value="Unassembled WGS sequence"/>
</dbReference>
<sequence length="269" mass="28895">PCRVELAVPEDAALILVGVHIARSRCFDMKVLLFIGCLALARLAAGQVRCDSTHECRTEQTCCKLASGNWGCCPVPNAVCCPDGIHCCRNGFTCKKSTCERGNQVVPMLERQPAFMRLAAGQVKCDSTHECQSGQTCCKLASGNWGCCPQPEAVCCSDHVHCCPKGFTCELPSHCRKGDDVVPWMEKVPAFVSENVKAVQCDSTHECPTGDTCCKLANGNWGCCPVKNAVCCADHVHCCPSGYKCETSTGRCTKGDNSAPLPWLVAISK</sequence>
<keyword evidence="4" id="KW-1015">Disulfide bond</keyword>
<comment type="similarity">
    <text evidence="2">Belongs to the granulin family.</text>
</comment>
<dbReference type="Gene3D" id="2.10.25.160">
    <property type="entry name" value="Granulin"/>
    <property type="match status" value="3"/>
</dbReference>
<protein>
    <recommendedName>
        <fullName evidence="5">Granulins domain-containing protein</fullName>
    </recommendedName>
</protein>
<dbReference type="PANTHER" id="PTHR12274:SF3">
    <property type="entry name" value="PROGRANULIN"/>
    <property type="match status" value="1"/>
</dbReference>
<feature type="non-terminal residue" evidence="6">
    <location>
        <position position="1"/>
    </location>
</feature>
<comment type="subcellular location">
    <subcellularLocation>
        <location evidence="1">Secreted</location>
    </subcellularLocation>
</comment>
<dbReference type="PANTHER" id="PTHR12274">
    <property type="entry name" value="GRANULIN"/>
    <property type="match status" value="1"/>
</dbReference>
<keyword evidence="3" id="KW-0964">Secreted</keyword>
<evidence type="ECO:0000256" key="3">
    <source>
        <dbReference type="ARBA" id="ARBA00022525"/>
    </source>
</evidence>
<evidence type="ECO:0000256" key="2">
    <source>
        <dbReference type="ARBA" id="ARBA00010093"/>
    </source>
</evidence>
<dbReference type="PROSITE" id="PS00799">
    <property type="entry name" value="GRANULINS"/>
    <property type="match status" value="2"/>
</dbReference>
<keyword evidence="7" id="KW-1185">Reference proteome</keyword>
<feature type="domain" description="Granulins" evidence="5">
    <location>
        <begin position="232"/>
        <end position="245"/>
    </location>
</feature>
<dbReference type="InterPro" id="IPR039036">
    <property type="entry name" value="Granulin_fam"/>
</dbReference>
<evidence type="ECO:0000259" key="5">
    <source>
        <dbReference type="PROSITE" id="PS00799"/>
    </source>
</evidence>
<evidence type="ECO:0000256" key="1">
    <source>
        <dbReference type="ARBA" id="ARBA00004613"/>
    </source>
</evidence>
<reference evidence="6 7" key="1">
    <citation type="journal article" date="2023" name="Sci. Data">
        <title>Genome assembly of the Korean intertidal mud-creeper Batillaria attramentaria.</title>
        <authorList>
            <person name="Patra A.K."/>
            <person name="Ho P.T."/>
            <person name="Jun S."/>
            <person name="Lee S.J."/>
            <person name="Kim Y."/>
            <person name="Won Y.J."/>
        </authorList>
    </citation>
    <scope>NUCLEOTIDE SEQUENCE [LARGE SCALE GENOMIC DNA]</scope>
    <source>
        <strain evidence="6">Wonlab-2016</strain>
    </source>
</reference>
<dbReference type="InterPro" id="IPR037277">
    <property type="entry name" value="Granulin_sf"/>
</dbReference>
<proteinExistence type="inferred from homology"/>